<dbReference type="GO" id="GO:0006631">
    <property type="term" value="P:fatty acid metabolic process"/>
    <property type="evidence" value="ECO:0007669"/>
    <property type="project" value="TreeGrafter"/>
</dbReference>
<evidence type="ECO:0000313" key="6">
    <source>
        <dbReference type="EMBL" id="KRG64832.1"/>
    </source>
</evidence>
<feature type="signal peptide" evidence="3">
    <location>
        <begin position="1"/>
        <end position="21"/>
    </location>
</feature>
<dbReference type="RefSeq" id="WP_057629795.1">
    <property type="nucleotide sequence ID" value="NZ_LDJJ01000059.1"/>
</dbReference>
<feature type="chain" id="PRO_5006393567" description="Acyl-CoA thioester hydrolase" evidence="3">
    <location>
        <begin position="22"/>
        <end position="447"/>
    </location>
</feature>
<organism evidence="6 7">
    <name type="scientific">Stenotrophomonas terrae</name>
    <dbReference type="NCBI Taxonomy" id="405446"/>
    <lineage>
        <taxon>Bacteria</taxon>
        <taxon>Pseudomonadati</taxon>
        <taxon>Pseudomonadota</taxon>
        <taxon>Gammaproteobacteria</taxon>
        <taxon>Lysobacterales</taxon>
        <taxon>Lysobacteraceae</taxon>
        <taxon>Stenotrophomonas</taxon>
    </lineage>
</organism>
<evidence type="ECO:0000256" key="2">
    <source>
        <dbReference type="PIRSR" id="PIRSR016521-1"/>
    </source>
</evidence>
<dbReference type="Gene3D" id="3.40.50.1820">
    <property type="entry name" value="alpha/beta hydrolase"/>
    <property type="match status" value="1"/>
</dbReference>
<evidence type="ECO:0000313" key="7">
    <source>
        <dbReference type="Proteomes" id="UP000051863"/>
    </source>
</evidence>
<dbReference type="Pfam" id="PF08840">
    <property type="entry name" value="BAAT_C"/>
    <property type="match status" value="1"/>
</dbReference>
<dbReference type="OrthoDB" id="9780765at2"/>
<dbReference type="PANTHER" id="PTHR10824:SF4">
    <property type="entry name" value="ACYL-COENZYME A THIOESTERASE 1-LIKE"/>
    <property type="match status" value="1"/>
</dbReference>
<comment type="caution">
    <text evidence="6">The sequence shown here is derived from an EMBL/GenBank/DDBJ whole genome shotgun (WGS) entry which is preliminary data.</text>
</comment>
<dbReference type="InterPro" id="IPR006862">
    <property type="entry name" value="Thio_Ohase/aa_AcTrfase"/>
</dbReference>
<feature type="active site" description="Charge relay system" evidence="2">
    <location>
        <position position="257"/>
    </location>
</feature>
<dbReference type="Proteomes" id="UP000051863">
    <property type="component" value="Unassembled WGS sequence"/>
</dbReference>
<dbReference type="PROSITE" id="PS51257">
    <property type="entry name" value="PROKAR_LIPOPROTEIN"/>
    <property type="match status" value="1"/>
</dbReference>
<proteinExistence type="inferred from homology"/>
<feature type="domain" description="Acyl-CoA thioester hydrolase/bile acid-CoA amino acid N-acetyltransferase" evidence="4">
    <location>
        <begin position="34"/>
        <end position="158"/>
    </location>
</feature>
<feature type="active site" description="Charge relay system" evidence="2">
    <location>
        <position position="356"/>
    </location>
</feature>
<evidence type="ECO:0000259" key="5">
    <source>
        <dbReference type="Pfam" id="PF08840"/>
    </source>
</evidence>
<dbReference type="PATRIC" id="fig|405446.3.peg.2979"/>
<evidence type="ECO:0000256" key="1">
    <source>
        <dbReference type="ARBA" id="ARBA00006538"/>
    </source>
</evidence>
<evidence type="ECO:0000256" key="3">
    <source>
        <dbReference type="SAM" id="SignalP"/>
    </source>
</evidence>
<keyword evidence="3" id="KW-0732">Signal</keyword>
<dbReference type="InterPro" id="IPR016662">
    <property type="entry name" value="Acyl-CoA_thioEstase_long-chain"/>
</dbReference>
<protein>
    <recommendedName>
        <fullName evidence="8">Acyl-CoA thioester hydrolase</fullName>
    </recommendedName>
</protein>
<dbReference type="InterPro" id="IPR029058">
    <property type="entry name" value="AB_hydrolase_fold"/>
</dbReference>
<feature type="active site" description="Charge relay system" evidence="2">
    <location>
        <position position="391"/>
    </location>
</feature>
<gene>
    <name evidence="6" type="ORF">ABB27_16100</name>
</gene>
<sequence>MFKHLLLLLPLLLSCSSLALAAELNVTPLDGAADKPVRISVDGLLPAQPVKLQLSMHDSSGTRWLAQATYRADQHGIADTASAGAEAGSYAGIDAMGLFWSMRPESGKGRPTPLPLRNEADGLRFAPVTMQLEAFVDGERIGQQTLLRRINSADVVATPLQLQGVVGNLHHPAGALNDGRRYPVVITLGGAEGGTTTANLYAAWLASNGFVAVALAYYRMPGLPKDLVRVPIDPISDTLDWLRTQPFAGRVGVMGGSWGGIVAMAAAAHDPRLQAAVSWVGSPAPFRGIRRDVPPADFRAVDEPALSIDGRDLAFLPYVEQLNWNQPGVHAAALQKAMLPIERINGPLLLVAGGDDQLGASGEMAALAMQHLQRRSVPQPDVLLYYSDAGHLITPFYQPTTFRSDTGPYIQVGGTAEGYARADRESGPAVLGFLRQALAEGEIRLGR</sequence>
<dbReference type="Gene3D" id="2.60.40.2240">
    <property type="entry name" value="Acyl-CoA thioester hydrolase/BAAT N-terminal domain"/>
    <property type="match status" value="1"/>
</dbReference>
<evidence type="ECO:0008006" key="8">
    <source>
        <dbReference type="Google" id="ProtNLM"/>
    </source>
</evidence>
<keyword evidence="7" id="KW-1185">Reference proteome</keyword>
<accession>A0A0R0C658</accession>
<dbReference type="InterPro" id="IPR014940">
    <property type="entry name" value="BAAT_C"/>
</dbReference>
<reference evidence="6 7" key="1">
    <citation type="submission" date="2015-05" db="EMBL/GenBank/DDBJ databases">
        <title>Genome sequencing and analysis of members of genus Stenotrophomonas.</title>
        <authorList>
            <person name="Patil P.P."/>
            <person name="Midha S."/>
            <person name="Patil P.B."/>
        </authorList>
    </citation>
    <scope>NUCLEOTIDE SEQUENCE [LARGE SCALE GENOMIC DNA]</scope>
    <source>
        <strain evidence="6 7">DSM 18941</strain>
    </source>
</reference>
<dbReference type="InterPro" id="IPR042490">
    <property type="entry name" value="Thio_Ohase/BAAT_N"/>
</dbReference>
<evidence type="ECO:0000259" key="4">
    <source>
        <dbReference type="Pfam" id="PF04775"/>
    </source>
</evidence>
<dbReference type="GO" id="GO:0006637">
    <property type="term" value="P:acyl-CoA metabolic process"/>
    <property type="evidence" value="ECO:0007669"/>
    <property type="project" value="InterPro"/>
</dbReference>
<comment type="similarity">
    <text evidence="1">Belongs to the C/M/P thioester hydrolase family.</text>
</comment>
<dbReference type="AlphaFoldDB" id="A0A0R0C658"/>
<feature type="domain" description="BAAT/Acyl-CoA thioester hydrolase C-terminal" evidence="5">
    <location>
        <begin position="237"/>
        <end position="439"/>
    </location>
</feature>
<name>A0A0R0C658_9GAMM</name>
<dbReference type="PANTHER" id="PTHR10824">
    <property type="entry name" value="ACYL-COENZYME A THIOESTERASE-RELATED"/>
    <property type="match status" value="1"/>
</dbReference>
<dbReference type="PIRSF" id="PIRSF016521">
    <property type="entry name" value="Acyl-CoA_hydro"/>
    <property type="match status" value="1"/>
</dbReference>
<dbReference type="SUPFAM" id="SSF53474">
    <property type="entry name" value="alpha/beta-Hydrolases"/>
    <property type="match status" value="1"/>
</dbReference>
<dbReference type="Pfam" id="PF04775">
    <property type="entry name" value="Bile_Hydr_Trans"/>
    <property type="match status" value="1"/>
</dbReference>
<dbReference type="EMBL" id="LDJJ01000059">
    <property type="protein sequence ID" value="KRG64832.1"/>
    <property type="molecule type" value="Genomic_DNA"/>
</dbReference>
<dbReference type="GO" id="GO:0047617">
    <property type="term" value="F:fatty acyl-CoA hydrolase activity"/>
    <property type="evidence" value="ECO:0007669"/>
    <property type="project" value="TreeGrafter"/>
</dbReference>